<keyword evidence="1" id="KW-0418">Kinase</keyword>
<dbReference type="Proteomes" id="UP001293593">
    <property type="component" value="Unassembled WGS sequence"/>
</dbReference>
<dbReference type="SUPFAM" id="SSF56112">
    <property type="entry name" value="Protein kinase-like (PK-like)"/>
    <property type="match status" value="1"/>
</dbReference>
<organism evidence="5 6">
    <name type="scientific">Acacia crassicarpa</name>
    <name type="common">northern wattle</name>
    <dbReference type="NCBI Taxonomy" id="499986"/>
    <lineage>
        <taxon>Eukaryota</taxon>
        <taxon>Viridiplantae</taxon>
        <taxon>Streptophyta</taxon>
        <taxon>Embryophyta</taxon>
        <taxon>Tracheophyta</taxon>
        <taxon>Spermatophyta</taxon>
        <taxon>Magnoliopsida</taxon>
        <taxon>eudicotyledons</taxon>
        <taxon>Gunneridae</taxon>
        <taxon>Pentapetalae</taxon>
        <taxon>rosids</taxon>
        <taxon>fabids</taxon>
        <taxon>Fabales</taxon>
        <taxon>Fabaceae</taxon>
        <taxon>Caesalpinioideae</taxon>
        <taxon>mimosoid clade</taxon>
        <taxon>Acacieae</taxon>
        <taxon>Acacia</taxon>
    </lineage>
</organism>
<keyword evidence="3" id="KW-0067">ATP-binding</keyword>
<evidence type="ECO:0000256" key="2">
    <source>
        <dbReference type="ARBA" id="ARBA00022741"/>
    </source>
</evidence>
<evidence type="ECO:0000313" key="6">
    <source>
        <dbReference type="Proteomes" id="UP001293593"/>
    </source>
</evidence>
<dbReference type="PROSITE" id="PS50011">
    <property type="entry name" value="PROTEIN_KINASE_DOM"/>
    <property type="match status" value="1"/>
</dbReference>
<protein>
    <recommendedName>
        <fullName evidence="4">Protein kinase domain-containing protein</fullName>
    </recommendedName>
</protein>
<reference evidence="5" key="1">
    <citation type="submission" date="2023-10" db="EMBL/GenBank/DDBJ databases">
        <title>Chromosome-level genome of the transformable northern wattle, Acacia crassicarpa.</title>
        <authorList>
            <person name="Massaro I."/>
            <person name="Sinha N.R."/>
            <person name="Poethig S."/>
            <person name="Leichty A.R."/>
        </authorList>
    </citation>
    <scope>NUCLEOTIDE SEQUENCE</scope>
    <source>
        <strain evidence="5">Acra3RX</strain>
        <tissue evidence="5">Leaf</tissue>
    </source>
</reference>
<gene>
    <name evidence="5" type="ORF">QN277_011960</name>
</gene>
<dbReference type="PROSITE" id="PS00108">
    <property type="entry name" value="PROTEIN_KINASE_ST"/>
    <property type="match status" value="1"/>
</dbReference>
<name>A0AAE1TCC1_9FABA</name>
<dbReference type="AlphaFoldDB" id="A0AAE1TCC1"/>
<evidence type="ECO:0000259" key="4">
    <source>
        <dbReference type="PROSITE" id="PS50011"/>
    </source>
</evidence>
<keyword evidence="1" id="KW-0808">Transferase</keyword>
<dbReference type="PANTHER" id="PTHR47989:SF27">
    <property type="entry name" value="PROTEIN KINASE DOMAIN-CONTAINING PROTEIN"/>
    <property type="match status" value="1"/>
</dbReference>
<keyword evidence="1" id="KW-0723">Serine/threonine-protein kinase</keyword>
<dbReference type="Pfam" id="PF00069">
    <property type="entry name" value="Pkinase"/>
    <property type="match status" value="1"/>
</dbReference>
<feature type="domain" description="Protein kinase" evidence="4">
    <location>
        <begin position="1"/>
        <end position="91"/>
    </location>
</feature>
<dbReference type="Gene3D" id="1.10.510.10">
    <property type="entry name" value="Transferase(Phosphotransferase) domain 1"/>
    <property type="match status" value="1"/>
</dbReference>
<dbReference type="PANTHER" id="PTHR47989">
    <property type="entry name" value="OS01G0750732 PROTEIN"/>
    <property type="match status" value="1"/>
</dbReference>
<proteinExistence type="predicted"/>
<evidence type="ECO:0000256" key="1">
    <source>
        <dbReference type="ARBA" id="ARBA00022527"/>
    </source>
</evidence>
<comment type="caution">
    <text evidence="5">The sequence shown here is derived from an EMBL/GenBank/DDBJ whole genome shotgun (WGS) entry which is preliminary data.</text>
</comment>
<dbReference type="InterPro" id="IPR000719">
    <property type="entry name" value="Prot_kinase_dom"/>
</dbReference>
<keyword evidence="6" id="KW-1185">Reference proteome</keyword>
<dbReference type="InterPro" id="IPR008271">
    <property type="entry name" value="Ser/Thr_kinase_AS"/>
</dbReference>
<sequence length="91" mass="10399">MKIALDTSRGLEYLHEICNLLVIHRDLKSSNILLDANFNAKLYDFGLAIADGSQDKNDIKISGTLGYVAPEYLLDGVWPHRWYELDLYEVL</sequence>
<dbReference type="EMBL" id="JAWXYG010000002">
    <property type="protein sequence ID" value="KAK4280322.1"/>
    <property type="molecule type" value="Genomic_DNA"/>
</dbReference>
<dbReference type="InterPro" id="IPR011009">
    <property type="entry name" value="Kinase-like_dom_sf"/>
</dbReference>
<evidence type="ECO:0000313" key="5">
    <source>
        <dbReference type="EMBL" id="KAK4280322.1"/>
    </source>
</evidence>
<evidence type="ECO:0000256" key="3">
    <source>
        <dbReference type="ARBA" id="ARBA00022840"/>
    </source>
</evidence>
<keyword evidence="2" id="KW-0547">Nucleotide-binding</keyword>
<accession>A0AAE1TCC1</accession>
<dbReference type="GO" id="GO:0004674">
    <property type="term" value="F:protein serine/threonine kinase activity"/>
    <property type="evidence" value="ECO:0007669"/>
    <property type="project" value="UniProtKB-KW"/>
</dbReference>
<dbReference type="GO" id="GO:0005524">
    <property type="term" value="F:ATP binding"/>
    <property type="evidence" value="ECO:0007669"/>
    <property type="project" value="UniProtKB-KW"/>
</dbReference>